<dbReference type="EMBL" id="RYZS01000001">
    <property type="protein sequence ID" value="RVU94621.1"/>
    <property type="molecule type" value="Genomic_DNA"/>
</dbReference>
<sequence length="437" mass="49773">MKLSEKIIRIALFILILLSLVLTYAIWLSPTSKTADINTSKQAVKNDQNYAKATDAFLPIRGIWDVSEGKFQTSSENLLATTQARLTESTYGQLQEVAQGEEEIKNYYSLNDGIELNYEGGFSLTEYVKVFDMPINLNSVKESEKLTFSKIQVDFSKKKIRFLNYSKDTVYEATISADFTGLETIYQKNQEKYLPMSAENPLVPRLLRTKDRVRLKKYSYILTTQSYSLFRNAFFQNPDQARGEEEESGMRSFVSGHEELVMDEQKRLVTFNGELPSDLSKESIYSQSFNYVSRLGTAVGNLRYFDHHEGQINFRIFVEGYPIFSPSSKGKMSVKIEDSTTASTPQIKIETSMDTVQVPIPSDEEVELPSTLEVENSLAAVGFDLDKVQSFIIGYTWQDIDGVNKLVALTPEWFVKYDNNWYSANQLMQGNFETEAS</sequence>
<reference evidence="2 3" key="1">
    <citation type="submission" date="2018-12" db="EMBL/GenBank/DDBJ databases">
        <title>A novel vanA-carrying plasmid in a clinical isolate of Enterococcus avium.</title>
        <authorList>
            <person name="Bernasconi O.J."/>
            <person name="Luzzaro F."/>
            <person name="Endimiani A."/>
        </authorList>
    </citation>
    <scope>NUCLEOTIDE SEQUENCE [LARGE SCALE GENOMIC DNA]</scope>
    <source>
        <strain evidence="2 3">LC0559/18</strain>
    </source>
</reference>
<dbReference type="AlphaFoldDB" id="A0A437UM06"/>
<dbReference type="InterPro" id="IPR042274">
    <property type="entry name" value="YycH/YycI_2"/>
</dbReference>
<dbReference type="RefSeq" id="WP_127978661.1">
    <property type="nucleotide sequence ID" value="NZ_CAKOCJ010000041.1"/>
</dbReference>
<name>A0A437UM06_ENTAV</name>
<accession>A0A437UM06</accession>
<protein>
    <recommendedName>
        <fullName evidence="1">Regulatory protein YycH domain-containing protein</fullName>
    </recommendedName>
</protein>
<dbReference type="Gene3D" id="3.10.450.310">
    <property type="match status" value="1"/>
</dbReference>
<dbReference type="Proteomes" id="UP000288388">
    <property type="component" value="Unassembled WGS sequence"/>
</dbReference>
<dbReference type="Pfam" id="PF07435">
    <property type="entry name" value="YycH"/>
    <property type="match status" value="1"/>
</dbReference>
<evidence type="ECO:0000313" key="3">
    <source>
        <dbReference type="Proteomes" id="UP000288388"/>
    </source>
</evidence>
<dbReference type="InterPro" id="IPR009996">
    <property type="entry name" value="YycH"/>
</dbReference>
<dbReference type="Gene3D" id="3.30.310.160">
    <property type="entry name" value="YycH protein, domain 2"/>
    <property type="match status" value="1"/>
</dbReference>
<organism evidence="2 3">
    <name type="scientific">Enterococcus avium</name>
    <name type="common">Streptococcus avium</name>
    <dbReference type="NCBI Taxonomy" id="33945"/>
    <lineage>
        <taxon>Bacteria</taxon>
        <taxon>Bacillati</taxon>
        <taxon>Bacillota</taxon>
        <taxon>Bacilli</taxon>
        <taxon>Lactobacillales</taxon>
        <taxon>Enterococcaceae</taxon>
        <taxon>Enterococcus</taxon>
    </lineage>
</organism>
<comment type="caution">
    <text evidence="2">The sequence shown here is derived from an EMBL/GenBank/DDBJ whole genome shotgun (WGS) entry which is preliminary data.</text>
</comment>
<dbReference type="CDD" id="cd15787">
    <property type="entry name" value="YycH_N"/>
    <property type="match status" value="1"/>
</dbReference>
<proteinExistence type="predicted"/>
<feature type="domain" description="Regulatory protein YycH" evidence="1">
    <location>
        <begin position="9"/>
        <end position="425"/>
    </location>
</feature>
<evidence type="ECO:0000259" key="1">
    <source>
        <dbReference type="Pfam" id="PF07435"/>
    </source>
</evidence>
<gene>
    <name evidence="2" type="ORF">EK398_07030</name>
</gene>
<evidence type="ECO:0000313" key="2">
    <source>
        <dbReference type="EMBL" id="RVU94621.1"/>
    </source>
</evidence>